<dbReference type="InterPro" id="IPR011032">
    <property type="entry name" value="GroES-like_sf"/>
</dbReference>
<dbReference type="InterPro" id="IPR013154">
    <property type="entry name" value="ADH-like_N"/>
</dbReference>
<dbReference type="InterPro" id="IPR013149">
    <property type="entry name" value="ADH-like_C"/>
</dbReference>
<dbReference type="Proteomes" id="UP001500851">
    <property type="component" value="Unassembled WGS sequence"/>
</dbReference>
<evidence type="ECO:0000313" key="5">
    <source>
        <dbReference type="EMBL" id="GAA1785111.1"/>
    </source>
</evidence>
<dbReference type="InterPro" id="IPR050129">
    <property type="entry name" value="Zn_alcohol_dh"/>
</dbReference>
<protein>
    <submittedName>
        <fullName evidence="5">Zinc-binding dehydrogenase</fullName>
    </submittedName>
</protein>
<dbReference type="SUPFAM" id="SSF51735">
    <property type="entry name" value="NAD(P)-binding Rossmann-fold domains"/>
    <property type="match status" value="1"/>
</dbReference>
<dbReference type="Pfam" id="PF00107">
    <property type="entry name" value="ADH_zinc_N"/>
    <property type="match status" value="1"/>
</dbReference>
<accession>A0ABP4XJA9</accession>
<dbReference type="Pfam" id="PF08240">
    <property type="entry name" value="ADH_N"/>
    <property type="match status" value="1"/>
</dbReference>
<dbReference type="CDD" id="cd08231">
    <property type="entry name" value="MDR_TM0436_like"/>
    <property type="match status" value="1"/>
</dbReference>
<keyword evidence="6" id="KW-1185">Reference proteome</keyword>
<dbReference type="Gene3D" id="3.90.180.10">
    <property type="entry name" value="Medium-chain alcohol dehydrogenases, catalytic domain"/>
    <property type="match status" value="1"/>
</dbReference>
<dbReference type="RefSeq" id="WP_344030656.1">
    <property type="nucleotide sequence ID" value="NZ_BAAAOB010000001.1"/>
</dbReference>
<evidence type="ECO:0000313" key="6">
    <source>
        <dbReference type="Proteomes" id="UP001500851"/>
    </source>
</evidence>
<organism evidence="5 6">
    <name type="scientific">Leucobacter iarius</name>
    <dbReference type="NCBI Taxonomy" id="333963"/>
    <lineage>
        <taxon>Bacteria</taxon>
        <taxon>Bacillati</taxon>
        <taxon>Actinomycetota</taxon>
        <taxon>Actinomycetes</taxon>
        <taxon>Micrococcales</taxon>
        <taxon>Microbacteriaceae</taxon>
        <taxon>Leucobacter</taxon>
    </lineage>
</organism>
<feature type="domain" description="Alcohol dehydrogenase-like N-terminal" evidence="4">
    <location>
        <begin position="32"/>
        <end position="145"/>
    </location>
</feature>
<dbReference type="SUPFAM" id="SSF50129">
    <property type="entry name" value="GroES-like"/>
    <property type="match status" value="1"/>
</dbReference>
<proteinExistence type="predicted"/>
<keyword evidence="2" id="KW-0560">Oxidoreductase</keyword>
<feature type="domain" description="Alcohol dehydrogenase-like C-terminal" evidence="3">
    <location>
        <begin position="195"/>
        <end position="325"/>
    </location>
</feature>
<comment type="cofactor">
    <cofactor evidence="1">
        <name>Zn(2+)</name>
        <dbReference type="ChEBI" id="CHEBI:29105"/>
    </cofactor>
</comment>
<evidence type="ECO:0000259" key="3">
    <source>
        <dbReference type="Pfam" id="PF00107"/>
    </source>
</evidence>
<gene>
    <name evidence="5" type="ORF">GCM10009768_12500</name>
</gene>
<evidence type="ECO:0000256" key="1">
    <source>
        <dbReference type="ARBA" id="ARBA00001947"/>
    </source>
</evidence>
<dbReference type="PANTHER" id="PTHR43401:SF1">
    <property type="entry name" value="ENOYL REDUCTASE (ER) DOMAIN-CONTAINING PROTEIN"/>
    <property type="match status" value="1"/>
</dbReference>
<dbReference type="PANTHER" id="PTHR43401">
    <property type="entry name" value="L-THREONINE 3-DEHYDROGENASE"/>
    <property type="match status" value="1"/>
</dbReference>
<evidence type="ECO:0000256" key="2">
    <source>
        <dbReference type="ARBA" id="ARBA00023002"/>
    </source>
</evidence>
<dbReference type="Gene3D" id="3.40.50.720">
    <property type="entry name" value="NAD(P)-binding Rossmann-like Domain"/>
    <property type="match status" value="1"/>
</dbReference>
<sequence length="379" mass="39453">MTIPTSTRAAVLVEHGGPLELQDLPLPETVEPGAALVRITCTTLCGTDIEIWEGRMTFPGMLPMVLGHEMVGEVIAVGDGTVDALGTPIEVGDRIGWSESVCGECFGCTVLRQPVACSKRGYGFLQRSDVPPYATAGLSEYAYVTPGAQKLRLPEEVKDTWASAAGCAAKTVLRAFDRAGGVRPGSRVVVQGSGALGLFATAVASISGAAQVITVGAPASRLALAERFGATHTVDIAGGSEATIARVQELTGGRGADLILDFAGAPSIGPEAIAMAAQRGVFAVVGSTGPTGDPFPISAIMGKEITVVGSLNGDVSDYFRSIEFFRAFADRFPWDELFSEPCGLAEASERIANMHVLGEVKAVIDPRITERTAEQSAAR</sequence>
<dbReference type="InterPro" id="IPR036291">
    <property type="entry name" value="NAD(P)-bd_dom_sf"/>
</dbReference>
<evidence type="ECO:0000259" key="4">
    <source>
        <dbReference type="Pfam" id="PF08240"/>
    </source>
</evidence>
<dbReference type="EMBL" id="BAAAOB010000001">
    <property type="protein sequence ID" value="GAA1785111.1"/>
    <property type="molecule type" value="Genomic_DNA"/>
</dbReference>
<comment type="caution">
    <text evidence="5">The sequence shown here is derived from an EMBL/GenBank/DDBJ whole genome shotgun (WGS) entry which is preliminary data.</text>
</comment>
<reference evidence="6" key="1">
    <citation type="journal article" date="2019" name="Int. J. Syst. Evol. Microbiol.">
        <title>The Global Catalogue of Microorganisms (GCM) 10K type strain sequencing project: providing services to taxonomists for standard genome sequencing and annotation.</title>
        <authorList>
            <consortium name="The Broad Institute Genomics Platform"/>
            <consortium name="The Broad Institute Genome Sequencing Center for Infectious Disease"/>
            <person name="Wu L."/>
            <person name="Ma J."/>
        </authorList>
    </citation>
    <scope>NUCLEOTIDE SEQUENCE [LARGE SCALE GENOMIC DNA]</scope>
    <source>
        <strain evidence="6">JCM 14736</strain>
    </source>
</reference>
<name>A0ABP4XJA9_9MICO</name>